<dbReference type="HOGENOM" id="CLU_1358453_0_0_9"/>
<dbReference type="EMBL" id="CP000728">
    <property type="protein sequence ID" value="ABS41292.1"/>
    <property type="molecule type" value="Genomic_DNA"/>
</dbReference>
<protein>
    <submittedName>
        <fullName evidence="3">Putative lipoprotein</fullName>
    </submittedName>
</protein>
<evidence type="ECO:0000256" key="1">
    <source>
        <dbReference type="SAM" id="MobiDB-lite"/>
    </source>
</evidence>
<evidence type="ECO:0000256" key="2">
    <source>
        <dbReference type="SAM" id="SignalP"/>
    </source>
</evidence>
<organism evidence="3 4">
    <name type="scientific">Clostridium botulinum (strain Langeland / NCTC 10281 / Type F)</name>
    <dbReference type="NCBI Taxonomy" id="441772"/>
    <lineage>
        <taxon>Bacteria</taxon>
        <taxon>Bacillati</taxon>
        <taxon>Bacillota</taxon>
        <taxon>Clostridia</taxon>
        <taxon>Eubacteriales</taxon>
        <taxon>Clostridiaceae</taxon>
        <taxon>Clostridium</taxon>
    </lineage>
</organism>
<name>A7GD10_CLOBL</name>
<dbReference type="RefSeq" id="WP_011988169.1">
    <property type="nucleotide sequence ID" value="NC_009699.1"/>
</dbReference>
<dbReference type="Proteomes" id="UP000002410">
    <property type="component" value="Chromosome"/>
</dbReference>
<keyword evidence="3" id="KW-0449">Lipoprotein</keyword>
<accession>A7GD10</accession>
<evidence type="ECO:0000313" key="4">
    <source>
        <dbReference type="Proteomes" id="UP000002410"/>
    </source>
</evidence>
<dbReference type="KEGG" id="cbf:CLI_1405"/>
<dbReference type="PROSITE" id="PS51257">
    <property type="entry name" value="PROKAR_LIPOPROTEIN"/>
    <property type="match status" value="1"/>
</dbReference>
<evidence type="ECO:0000313" key="3">
    <source>
        <dbReference type="EMBL" id="ABS41292.1"/>
    </source>
</evidence>
<sequence length="201" mass="22696">MKKILSILMIGILSIGLVACGSKETSTEESKEQTKQEEVNKNTKKETKVEEKKEVKVEDNKKDLGIKVQNIKTLFEKEEIGFKFSNSPLEDGTPRQLGQSTEDKGAAILELYGKENLSKVYLGVFSASDSNEHNMFNVTYMLGIIKNVCPEFKDPDKWINSSIKELAENPEKTVTKDLGSKKITMDLKKDMRLFSINIEPK</sequence>
<proteinExistence type="predicted"/>
<feature type="chain" id="PRO_5038935951" evidence="2">
    <location>
        <begin position="20"/>
        <end position="201"/>
    </location>
</feature>
<feature type="region of interest" description="Disordered" evidence="1">
    <location>
        <begin position="26"/>
        <end position="51"/>
    </location>
</feature>
<feature type="signal peptide" evidence="2">
    <location>
        <begin position="1"/>
        <end position="19"/>
    </location>
</feature>
<keyword evidence="2" id="KW-0732">Signal</keyword>
<gene>
    <name evidence="3" type="ordered locus">CLI_1405</name>
</gene>
<reference evidence="4" key="1">
    <citation type="submission" date="2007-06" db="EMBL/GenBank/DDBJ databases">
        <authorList>
            <person name="Brinkac L.M."/>
            <person name="Daugherty S."/>
            <person name="Dodson R.J."/>
            <person name="Madupu R."/>
            <person name="Brown J.L."/>
            <person name="Bruce D."/>
            <person name="Detter C."/>
            <person name="Munk C."/>
            <person name="Smith L.A."/>
            <person name="Smith T.J."/>
            <person name="White O."/>
            <person name="Brettin T.S."/>
        </authorList>
    </citation>
    <scope>NUCLEOTIDE SEQUENCE [LARGE SCALE GENOMIC DNA]</scope>
    <source>
        <strain evidence="4">Langeland / NCTC 10281 / Type F</strain>
    </source>
</reference>
<dbReference type="AlphaFoldDB" id="A7GD10"/>